<protein>
    <recommendedName>
        <fullName evidence="4">C2H2-type domain-containing protein</fullName>
    </recommendedName>
</protein>
<sequence>APSEASRSATTSLNASGASGLSPNLLLALPATAALRGRPQPTSRRFGSKAFPQRMQPTLIARLVLFLLISAMLCPACEQSVKGRDGLKRHQRTCPGEPRQHEENVAEVITYEQEIQAQQTALLEAQEAYEAHLAAEAMREPTPPPPTHSIMERPRRSARARQKPARYRDEPPQPLPAADVAPPPAENPPPRNDSQPRPAEFYQTPKNIHGVYKVYPHRPTHDPDNEATLESLCRAPQLLRPEPEPVAVPDVPPYFPFSNYSAAWLMTWYLNTTTLTIESLKKLVSNVFARPTFSVDELVQNFDPTIELKRIDEAAKKMPDELPKGWKKGEVKVKLPPPPGYALPVKEEDAPTVTIGNVLHRDLLDVMREAFEGPAFKNAHTTPFSMRWDPKYDPANPDVDMGNTDPVLDEFGLPELPHGHEELYSEIYTSPTMLRPHTSLRFAEPHRETVVAAMMLFSDATHLANFGNAS</sequence>
<gene>
    <name evidence="2" type="ORF">MCHLO_00256</name>
</gene>
<evidence type="ECO:0000313" key="3">
    <source>
        <dbReference type="Proteomes" id="UP000815677"/>
    </source>
</evidence>
<dbReference type="Proteomes" id="UP000815677">
    <property type="component" value="Unassembled WGS sequence"/>
</dbReference>
<feature type="non-terminal residue" evidence="2">
    <location>
        <position position="470"/>
    </location>
</feature>
<accession>A0ABQ0KUG2</accession>
<evidence type="ECO:0000313" key="2">
    <source>
        <dbReference type="EMBL" id="GAT42544.1"/>
    </source>
</evidence>
<feature type="non-terminal residue" evidence="2">
    <location>
        <position position="1"/>
    </location>
</feature>
<dbReference type="EMBL" id="DF838058">
    <property type="protein sequence ID" value="GAT42544.1"/>
    <property type="molecule type" value="Genomic_DNA"/>
</dbReference>
<feature type="compositionally biased region" description="Pro residues" evidence="1">
    <location>
        <begin position="181"/>
        <end position="191"/>
    </location>
</feature>
<evidence type="ECO:0008006" key="4">
    <source>
        <dbReference type="Google" id="ProtNLM"/>
    </source>
</evidence>
<reference evidence="2" key="1">
    <citation type="submission" date="2014-09" db="EMBL/GenBank/DDBJ databases">
        <title>Genome sequence of the luminous mushroom Mycena chlorophos for searching fungal bioluminescence genes.</title>
        <authorList>
            <person name="Tanaka Y."/>
            <person name="Kasuga D."/>
            <person name="Oba Y."/>
            <person name="Hase S."/>
            <person name="Sato K."/>
            <person name="Oba Y."/>
            <person name="Sakakibara Y."/>
        </authorList>
    </citation>
    <scope>NUCLEOTIDE SEQUENCE</scope>
</reference>
<keyword evidence="3" id="KW-1185">Reference proteome</keyword>
<evidence type="ECO:0000256" key="1">
    <source>
        <dbReference type="SAM" id="MobiDB-lite"/>
    </source>
</evidence>
<feature type="compositionally biased region" description="Basic residues" evidence="1">
    <location>
        <begin position="156"/>
        <end position="165"/>
    </location>
</feature>
<proteinExistence type="predicted"/>
<feature type="region of interest" description="Disordered" evidence="1">
    <location>
        <begin position="138"/>
        <end position="201"/>
    </location>
</feature>
<organism evidence="2 3">
    <name type="scientific">Mycena chlorophos</name>
    <name type="common">Agaric fungus</name>
    <name type="synonym">Agaricus chlorophos</name>
    <dbReference type="NCBI Taxonomy" id="658473"/>
    <lineage>
        <taxon>Eukaryota</taxon>
        <taxon>Fungi</taxon>
        <taxon>Dikarya</taxon>
        <taxon>Basidiomycota</taxon>
        <taxon>Agaricomycotina</taxon>
        <taxon>Agaricomycetes</taxon>
        <taxon>Agaricomycetidae</taxon>
        <taxon>Agaricales</taxon>
        <taxon>Marasmiineae</taxon>
        <taxon>Mycenaceae</taxon>
        <taxon>Mycena</taxon>
    </lineage>
</organism>
<name>A0ABQ0KUG2_MYCCL</name>